<dbReference type="Gene3D" id="3.90.1300.10">
    <property type="entry name" value="Amidase signature (AS) domain"/>
    <property type="match status" value="1"/>
</dbReference>
<keyword evidence="3" id="KW-0808">Transferase</keyword>
<dbReference type="InterPro" id="IPR000120">
    <property type="entry name" value="Amidase"/>
</dbReference>
<evidence type="ECO:0000313" key="3">
    <source>
        <dbReference type="EMBL" id="SDP61111.1"/>
    </source>
</evidence>
<dbReference type="PANTHER" id="PTHR11895">
    <property type="entry name" value="TRANSAMIDASE"/>
    <property type="match status" value="1"/>
</dbReference>
<protein>
    <submittedName>
        <fullName evidence="3">Aspartyl-tRNA(Asn)/glutamyl-tRNA(Gln) amidotransferase subunit A</fullName>
    </submittedName>
</protein>
<evidence type="ECO:0000313" key="4">
    <source>
        <dbReference type="Proteomes" id="UP000198549"/>
    </source>
</evidence>
<dbReference type="GO" id="GO:0016740">
    <property type="term" value="F:transferase activity"/>
    <property type="evidence" value="ECO:0007669"/>
    <property type="project" value="UniProtKB-KW"/>
</dbReference>
<feature type="domain" description="Amidase" evidence="2">
    <location>
        <begin position="26"/>
        <end position="435"/>
    </location>
</feature>
<evidence type="ECO:0000259" key="2">
    <source>
        <dbReference type="Pfam" id="PF01425"/>
    </source>
</evidence>
<dbReference type="AlphaFoldDB" id="A0A1H0U4P2"/>
<dbReference type="SUPFAM" id="SSF75304">
    <property type="entry name" value="Amidase signature (AS) enzymes"/>
    <property type="match status" value="1"/>
</dbReference>
<dbReference type="InterPro" id="IPR023631">
    <property type="entry name" value="Amidase_dom"/>
</dbReference>
<dbReference type="Proteomes" id="UP000198549">
    <property type="component" value="Chromosome I"/>
</dbReference>
<evidence type="ECO:0000256" key="1">
    <source>
        <dbReference type="ARBA" id="ARBA00009199"/>
    </source>
</evidence>
<dbReference type="InterPro" id="IPR036928">
    <property type="entry name" value="AS_sf"/>
</dbReference>
<dbReference type="PANTHER" id="PTHR11895:SF7">
    <property type="entry name" value="GLUTAMYL-TRNA(GLN) AMIDOTRANSFERASE SUBUNIT A, MITOCHONDRIAL"/>
    <property type="match status" value="1"/>
</dbReference>
<dbReference type="EMBL" id="LT629709">
    <property type="protein sequence ID" value="SDP61111.1"/>
    <property type="molecule type" value="Genomic_DNA"/>
</dbReference>
<accession>A0A1H0U4P2</accession>
<name>A0A1H0U4P2_PSERE</name>
<proteinExistence type="inferred from homology"/>
<gene>
    <name evidence="3" type="ORF">SAMN04490202_5136</name>
</gene>
<comment type="similarity">
    <text evidence="1">Belongs to the amidase family.</text>
</comment>
<dbReference type="PROSITE" id="PS00571">
    <property type="entry name" value="AMIDASES"/>
    <property type="match status" value="1"/>
</dbReference>
<reference evidence="3 4" key="1">
    <citation type="submission" date="2016-10" db="EMBL/GenBank/DDBJ databases">
        <authorList>
            <person name="de Groot N.N."/>
        </authorList>
    </citation>
    <scope>NUCLEOTIDE SEQUENCE [LARGE SCALE GENOMIC DNA]</scope>
    <source>
        <strain evidence="3 4">BS3776</strain>
    </source>
</reference>
<dbReference type="Pfam" id="PF01425">
    <property type="entry name" value="Amidase"/>
    <property type="match status" value="1"/>
</dbReference>
<sequence length="449" mass="46832">MVIARMSGLRDARQALLSGNVSATVLIEQALTIAQATQPTLNAFASITRHSALEAAAYSDRRYAAGTQRALEGLPIGVKDLIDTQGLETRYGSPACLGNVPSANAQVVQVLVEQGAIIIGKTTTHEFAWGVTTSSSEFGDTFNPLDTRCIPGGSSGGAAAAIAGGAVAAGLGTDTGGSVRIPAAMCGVTGFKPTYGRFPTQGIFALAPSLDHPGLLGASVSDVMLLAAALGIAPDDRPVVAPRFKIISQVDPVPMSAAVAQAFEHAVDSVRKVYGCDEVDTPGLFEGAFQAFAQIVLTEGGVSHFARHDWDFIKRHYGAETVERLERSRAVVMSDYANAQTVRRTLRVKLEQAMAGVDYLLLATCPCTAPRVGQSSLNIGAWQGTVREALMTYTAPFNLAGFPAISIPLPLRAPDSPLPASLQIVGRAGDDAGLLRIAMALESLLAEGC</sequence>
<dbReference type="InterPro" id="IPR020556">
    <property type="entry name" value="Amidase_CS"/>
</dbReference>
<organism evidence="3 4">
    <name type="scientific">Pseudomonas reinekei</name>
    <dbReference type="NCBI Taxonomy" id="395598"/>
    <lineage>
        <taxon>Bacteria</taxon>
        <taxon>Pseudomonadati</taxon>
        <taxon>Pseudomonadota</taxon>
        <taxon>Gammaproteobacteria</taxon>
        <taxon>Pseudomonadales</taxon>
        <taxon>Pseudomonadaceae</taxon>
        <taxon>Pseudomonas</taxon>
    </lineage>
</organism>